<protein>
    <recommendedName>
        <fullName evidence="3">DDE domain-containing protein</fullName>
    </recommendedName>
</protein>
<dbReference type="AlphaFoldDB" id="A0A0F9QZW4"/>
<accession>A0A0F9QZW4</accession>
<reference evidence="2" key="1">
    <citation type="journal article" date="2015" name="Nature">
        <title>Complex archaea that bridge the gap between prokaryotes and eukaryotes.</title>
        <authorList>
            <person name="Spang A."/>
            <person name="Saw J.H."/>
            <person name="Jorgensen S.L."/>
            <person name="Zaremba-Niedzwiedzka K."/>
            <person name="Martijn J."/>
            <person name="Lind A.E."/>
            <person name="van Eijk R."/>
            <person name="Schleper C."/>
            <person name="Guy L."/>
            <person name="Ettema T.J."/>
        </authorList>
    </citation>
    <scope>NUCLEOTIDE SEQUENCE</scope>
</reference>
<organism evidence="2">
    <name type="scientific">marine sediment metagenome</name>
    <dbReference type="NCBI Taxonomy" id="412755"/>
    <lineage>
        <taxon>unclassified sequences</taxon>
        <taxon>metagenomes</taxon>
        <taxon>ecological metagenomes</taxon>
    </lineage>
</organism>
<sequence>MFDSLIIFMIGRKFKNLIEIWHQLFITMIDGLKIPLIEIKLRCPACGSWMVGPNGTRKRRYGRVEAFICKNPECKNEGRKTPKQFIATSSYEFKKLVRSKLKQLYEDILKDGAKNKTIAKKYNVSPSEISALRTEIETTIEKHQTLDSLVDVPQPDKAIAIDETFLRIEGKKVYIIVATGYTTRKVLGIKVSFTRSEHDMRAVYDEAERNTTHLITAVISDAWTSTIAMVKSLGREITHVIHKHKKPYDKVVIKHYKYTNTERVTTDIGVKTDVMERRAMRQGYHMETRTPLDALAPKKRGRPRGSKTKKKTKRSNKKKRRGRKGLFKVFDKGKKFFFKIDPYRKTVRTSNNLPVSVAAALAEVLNLFALKSIQNNVSENLNSVVKSLLRLRGPKTVESVERRIRAFLIVRNIPEILDEIQIDRNVRGKFFIDNINSLEFSNLVNGMWIV</sequence>
<gene>
    <name evidence="2" type="ORF">LCGC14_0656540</name>
</gene>
<name>A0A0F9QZW4_9ZZZZ</name>
<evidence type="ECO:0000313" key="2">
    <source>
        <dbReference type="EMBL" id="KKN48064.1"/>
    </source>
</evidence>
<dbReference type="EMBL" id="LAZR01001241">
    <property type="protein sequence ID" value="KKN48064.1"/>
    <property type="molecule type" value="Genomic_DNA"/>
</dbReference>
<feature type="region of interest" description="Disordered" evidence="1">
    <location>
        <begin position="281"/>
        <end position="324"/>
    </location>
</feature>
<evidence type="ECO:0008006" key="3">
    <source>
        <dbReference type="Google" id="ProtNLM"/>
    </source>
</evidence>
<evidence type="ECO:0000256" key="1">
    <source>
        <dbReference type="SAM" id="MobiDB-lite"/>
    </source>
</evidence>
<feature type="compositionally biased region" description="Basic and acidic residues" evidence="1">
    <location>
        <begin position="281"/>
        <end position="290"/>
    </location>
</feature>
<feature type="compositionally biased region" description="Basic residues" evidence="1">
    <location>
        <begin position="297"/>
        <end position="324"/>
    </location>
</feature>
<proteinExistence type="predicted"/>
<comment type="caution">
    <text evidence="2">The sequence shown here is derived from an EMBL/GenBank/DDBJ whole genome shotgun (WGS) entry which is preliminary data.</text>
</comment>